<comment type="caution">
    <text evidence="4">The sequence shown here is derived from an EMBL/GenBank/DDBJ whole genome shotgun (WGS) entry which is preliminary data.</text>
</comment>
<dbReference type="PANTHER" id="PTHR48094">
    <property type="entry name" value="PROTEIN/NUCLEIC ACID DEGLYCASE DJ-1-RELATED"/>
    <property type="match status" value="1"/>
</dbReference>
<dbReference type="InterPro" id="IPR029062">
    <property type="entry name" value="Class_I_gatase-like"/>
</dbReference>
<dbReference type="CDD" id="cd03135">
    <property type="entry name" value="GATase1_DJ-1"/>
    <property type="match status" value="1"/>
</dbReference>
<reference evidence="4" key="2">
    <citation type="journal article" date="2021" name="Genome Biol. Evol.">
        <title>Developing a high-quality reference genome for a parasitic bivalve with doubly uniparental inheritance (Bivalvia: Unionida).</title>
        <authorList>
            <person name="Smith C.H."/>
        </authorList>
    </citation>
    <scope>NUCLEOTIDE SEQUENCE</scope>
    <source>
        <strain evidence="4">CHS0354</strain>
        <tissue evidence="4">Mantle</tissue>
    </source>
</reference>
<evidence type="ECO:0000313" key="5">
    <source>
        <dbReference type="Proteomes" id="UP001195483"/>
    </source>
</evidence>
<dbReference type="AlphaFoldDB" id="A0AAE0S154"/>
<dbReference type="Gene3D" id="3.40.50.880">
    <property type="match status" value="1"/>
</dbReference>
<evidence type="ECO:0000313" key="4">
    <source>
        <dbReference type="EMBL" id="KAK3583391.1"/>
    </source>
</evidence>
<comment type="subcellular location">
    <subcellularLocation>
        <location evidence="1">Cytoplasm</location>
    </subcellularLocation>
</comment>
<dbReference type="GO" id="GO:0010646">
    <property type="term" value="P:regulation of cell communication"/>
    <property type="evidence" value="ECO:0007669"/>
    <property type="project" value="UniProtKB-ARBA"/>
</dbReference>
<dbReference type="SUPFAM" id="SSF52317">
    <property type="entry name" value="Class I glutamine amidotransferase-like"/>
    <property type="match status" value="1"/>
</dbReference>
<gene>
    <name evidence="4" type="ORF">CHS0354_040354</name>
</gene>
<evidence type="ECO:0000256" key="1">
    <source>
        <dbReference type="ARBA" id="ARBA00004496"/>
    </source>
</evidence>
<name>A0AAE0S154_9BIVA</name>
<dbReference type="NCBIfam" id="TIGR01383">
    <property type="entry name" value="not_thiJ"/>
    <property type="match status" value="1"/>
</dbReference>
<dbReference type="InterPro" id="IPR002818">
    <property type="entry name" value="DJ-1/PfpI"/>
</dbReference>
<keyword evidence="5" id="KW-1185">Reference proteome</keyword>
<dbReference type="InterPro" id="IPR006287">
    <property type="entry name" value="DJ-1"/>
</dbReference>
<dbReference type="GO" id="GO:0046295">
    <property type="term" value="P:glycolate biosynthetic process"/>
    <property type="evidence" value="ECO:0007669"/>
    <property type="project" value="TreeGrafter"/>
</dbReference>
<dbReference type="Proteomes" id="UP001195483">
    <property type="component" value="Unassembled WGS sequence"/>
</dbReference>
<accession>A0AAE0S154</accession>
<dbReference type="GO" id="GO:0006979">
    <property type="term" value="P:response to oxidative stress"/>
    <property type="evidence" value="ECO:0007669"/>
    <property type="project" value="TreeGrafter"/>
</dbReference>
<dbReference type="GO" id="GO:0023051">
    <property type="term" value="P:regulation of signaling"/>
    <property type="evidence" value="ECO:0007669"/>
    <property type="project" value="UniProtKB-ARBA"/>
</dbReference>
<dbReference type="GO" id="GO:0005739">
    <property type="term" value="C:mitochondrion"/>
    <property type="evidence" value="ECO:0007669"/>
    <property type="project" value="TreeGrafter"/>
</dbReference>
<dbReference type="GO" id="GO:0005634">
    <property type="term" value="C:nucleus"/>
    <property type="evidence" value="ECO:0007669"/>
    <property type="project" value="TreeGrafter"/>
</dbReference>
<feature type="domain" description="DJ-1/PfpI" evidence="3">
    <location>
        <begin position="3"/>
        <end position="167"/>
    </location>
</feature>
<dbReference type="GO" id="GO:1903189">
    <property type="term" value="P:glyoxal metabolic process"/>
    <property type="evidence" value="ECO:0007669"/>
    <property type="project" value="TreeGrafter"/>
</dbReference>
<dbReference type="EMBL" id="JAEAOA010002335">
    <property type="protein sequence ID" value="KAK3583391.1"/>
    <property type="molecule type" value="Genomic_DNA"/>
</dbReference>
<reference evidence="4" key="3">
    <citation type="submission" date="2023-05" db="EMBL/GenBank/DDBJ databases">
        <authorList>
            <person name="Smith C.H."/>
        </authorList>
    </citation>
    <scope>NUCLEOTIDE SEQUENCE</scope>
    <source>
        <strain evidence="4">CHS0354</strain>
        <tissue evidence="4">Mantle</tissue>
    </source>
</reference>
<protein>
    <recommendedName>
        <fullName evidence="3">DJ-1/PfpI domain-containing protein</fullName>
    </recommendedName>
</protein>
<sequence length="186" mass="19587">MVKALVILAEGAEEMETVITVDVLRRGGVEVTLAGLTDSSPVLCSRNVMLVPDTSLEKAKSDGPYDIVVCPGGAKGAQSLASSAEVKAVLQDQEKSGQWIAAVCAAPIALASHEIGKGKMVTSHPSVKEIMVDGGYTYSEDRVVQDGKLITSRGPGTCFEFALKIVESLQGEDKAKSLIQPMLLKL</sequence>
<proteinExistence type="predicted"/>
<evidence type="ECO:0000259" key="3">
    <source>
        <dbReference type="Pfam" id="PF01965"/>
    </source>
</evidence>
<reference evidence="4" key="1">
    <citation type="journal article" date="2021" name="Genome Biol. Evol.">
        <title>A High-Quality Reference Genome for a Parasitic Bivalve with Doubly Uniparental Inheritance (Bivalvia: Unionida).</title>
        <authorList>
            <person name="Smith C.H."/>
        </authorList>
    </citation>
    <scope>NUCLEOTIDE SEQUENCE</scope>
    <source>
        <strain evidence="4">CHS0354</strain>
    </source>
</reference>
<organism evidence="4 5">
    <name type="scientific">Potamilus streckersoni</name>
    <dbReference type="NCBI Taxonomy" id="2493646"/>
    <lineage>
        <taxon>Eukaryota</taxon>
        <taxon>Metazoa</taxon>
        <taxon>Spiralia</taxon>
        <taxon>Lophotrochozoa</taxon>
        <taxon>Mollusca</taxon>
        <taxon>Bivalvia</taxon>
        <taxon>Autobranchia</taxon>
        <taxon>Heteroconchia</taxon>
        <taxon>Palaeoheterodonta</taxon>
        <taxon>Unionida</taxon>
        <taxon>Unionoidea</taxon>
        <taxon>Unionidae</taxon>
        <taxon>Ambleminae</taxon>
        <taxon>Lampsilini</taxon>
        <taxon>Potamilus</taxon>
    </lineage>
</organism>
<evidence type="ECO:0000256" key="2">
    <source>
        <dbReference type="ARBA" id="ARBA00022490"/>
    </source>
</evidence>
<dbReference type="InterPro" id="IPR050325">
    <property type="entry name" value="Prot/Nucl_acid_deglycase"/>
</dbReference>
<dbReference type="PANTHER" id="PTHR48094:SF12">
    <property type="entry name" value="PARKINSON DISEASE PROTEIN 7 HOMOLOG"/>
    <property type="match status" value="1"/>
</dbReference>
<dbReference type="Pfam" id="PF01965">
    <property type="entry name" value="DJ-1_PfpI"/>
    <property type="match status" value="1"/>
</dbReference>
<dbReference type="FunFam" id="3.40.50.880:FF:000022">
    <property type="entry name" value="protein deglycase DJ-1"/>
    <property type="match status" value="1"/>
</dbReference>
<keyword evidence="2" id="KW-0963">Cytoplasm</keyword>